<keyword evidence="2" id="KW-0812">Transmembrane</keyword>
<evidence type="ECO:0000256" key="2">
    <source>
        <dbReference type="ARBA" id="ARBA00022692"/>
    </source>
</evidence>
<reference evidence="5 6" key="2">
    <citation type="journal article" date="2017" name="Nature">
        <title>The Apostasia genome and the evolution of orchids.</title>
        <authorList>
            <person name="Zhang G.Q."/>
            <person name="Liu K.W."/>
            <person name="Li Z."/>
            <person name="Lohaus R."/>
            <person name="Hsiao Y.Y."/>
            <person name="Niu S.C."/>
            <person name="Wang J.Y."/>
            <person name="Lin Y.C."/>
            <person name="Xu Q."/>
            <person name="Chen L.J."/>
            <person name="Yoshida K."/>
            <person name="Fujiwara S."/>
            <person name="Wang Z.W."/>
            <person name="Zhang Y.Q."/>
            <person name="Mitsuda N."/>
            <person name="Wang M."/>
            <person name="Liu G.H."/>
            <person name="Pecoraro L."/>
            <person name="Huang H.X."/>
            <person name="Xiao X.J."/>
            <person name="Lin M."/>
            <person name="Wu X.Y."/>
            <person name="Wu W.L."/>
            <person name="Chen Y.Y."/>
            <person name="Chang S.B."/>
            <person name="Sakamoto S."/>
            <person name="Ohme-Takagi M."/>
            <person name="Yagi M."/>
            <person name="Zeng S.J."/>
            <person name="Shen C.Y."/>
            <person name="Yeh C.M."/>
            <person name="Luo Y.B."/>
            <person name="Tsai W.C."/>
            <person name="Van de Peer Y."/>
            <person name="Liu Z.J."/>
        </authorList>
    </citation>
    <scope>NUCLEOTIDE SEQUENCE [LARGE SCALE GENOMIC DNA]</scope>
    <source>
        <tissue evidence="5">The whole plant</tissue>
    </source>
</reference>
<dbReference type="InterPro" id="IPR006514">
    <property type="entry name" value="IRX15/GXM/AGM"/>
</dbReference>
<gene>
    <name evidence="5" type="primary">IRX15</name>
    <name evidence="5" type="ORF">MA16_Dca026313</name>
</gene>
<dbReference type="OrthoDB" id="1896682at2759"/>
<dbReference type="GO" id="GO:0045492">
    <property type="term" value="P:xylan biosynthetic process"/>
    <property type="evidence" value="ECO:0007669"/>
    <property type="project" value="InterPro"/>
</dbReference>
<evidence type="ECO:0000313" key="6">
    <source>
        <dbReference type="Proteomes" id="UP000233837"/>
    </source>
</evidence>
<protein>
    <submittedName>
        <fullName evidence="5">Protein IRREGULAR XYLEM 15</fullName>
    </submittedName>
</protein>
<dbReference type="Proteomes" id="UP000233837">
    <property type="component" value="Unassembled WGS sequence"/>
</dbReference>
<dbReference type="AlphaFoldDB" id="A0A2I0VFC6"/>
<dbReference type="STRING" id="906689.A0A2I0VFC6"/>
<organism evidence="5 6">
    <name type="scientific">Dendrobium catenatum</name>
    <dbReference type="NCBI Taxonomy" id="906689"/>
    <lineage>
        <taxon>Eukaryota</taxon>
        <taxon>Viridiplantae</taxon>
        <taxon>Streptophyta</taxon>
        <taxon>Embryophyta</taxon>
        <taxon>Tracheophyta</taxon>
        <taxon>Spermatophyta</taxon>
        <taxon>Magnoliopsida</taxon>
        <taxon>Liliopsida</taxon>
        <taxon>Asparagales</taxon>
        <taxon>Orchidaceae</taxon>
        <taxon>Epidendroideae</taxon>
        <taxon>Malaxideae</taxon>
        <taxon>Dendrobiinae</taxon>
        <taxon>Dendrobium</taxon>
    </lineage>
</organism>
<dbReference type="NCBIfam" id="TIGR01627">
    <property type="entry name" value="A_thal_3515"/>
    <property type="match status" value="1"/>
</dbReference>
<comment type="subcellular location">
    <subcellularLocation>
        <location evidence="1">Golgi apparatus membrane</location>
        <topology evidence="1">Single-pass membrane protein</topology>
    </subcellularLocation>
</comment>
<evidence type="ECO:0000256" key="1">
    <source>
        <dbReference type="ARBA" id="ARBA00004194"/>
    </source>
</evidence>
<evidence type="ECO:0000313" key="5">
    <source>
        <dbReference type="EMBL" id="PKU62120.1"/>
    </source>
</evidence>
<evidence type="ECO:0000256" key="4">
    <source>
        <dbReference type="ARBA" id="ARBA00023136"/>
    </source>
</evidence>
<dbReference type="EMBL" id="KZ503696">
    <property type="protein sequence ID" value="PKU62120.1"/>
    <property type="molecule type" value="Genomic_DNA"/>
</dbReference>
<proteinExistence type="predicted"/>
<reference evidence="5 6" key="1">
    <citation type="journal article" date="2016" name="Sci. Rep.">
        <title>The Dendrobium catenatum Lindl. genome sequence provides insights into polysaccharide synthase, floral development and adaptive evolution.</title>
        <authorList>
            <person name="Zhang G.Q."/>
            <person name="Xu Q."/>
            <person name="Bian C."/>
            <person name="Tsai W.C."/>
            <person name="Yeh C.M."/>
            <person name="Liu K.W."/>
            <person name="Yoshida K."/>
            <person name="Zhang L.S."/>
            <person name="Chang S.B."/>
            <person name="Chen F."/>
            <person name="Shi Y."/>
            <person name="Su Y.Y."/>
            <person name="Zhang Y.Q."/>
            <person name="Chen L.J."/>
            <person name="Yin Y."/>
            <person name="Lin M."/>
            <person name="Huang H."/>
            <person name="Deng H."/>
            <person name="Wang Z.W."/>
            <person name="Zhu S.L."/>
            <person name="Zhao X."/>
            <person name="Deng C."/>
            <person name="Niu S.C."/>
            <person name="Huang J."/>
            <person name="Wang M."/>
            <person name="Liu G.H."/>
            <person name="Yang H.J."/>
            <person name="Xiao X.J."/>
            <person name="Hsiao Y.Y."/>
            <person name="Wu W.L."/>
            <person name="Chen Y.Y."/>
            <person name="Mitsuda N."/>
            <person name="Ohme-Takagi M."/>
            <person name="Luo Y.B."/>
            <person name="Van de Peer Y."/>
            <person name="Liu Z.J."/>
        </authorList>
    </citation>
    <scope>NUCLEOTIDE SEQUENCE [LARGE SCALE GENOMIC DNA]</scope>
    <source>
        <tissue evidence="5">The whole plant</tissue>
    </source>
</reference>
<sequence length="306" mass="34042">MKSFSNTRLILLHPSLTKHNPTPFSPNRLCVLAFISFFAFVFLLTLLSGRETPARRPNLFPSPTTPIPSSGPAPYLFDALIHYAAQSTAGLMPDRDLRSIANLLRQRAPCNLLIFGLGPESLLWRALNHGGRTVFIDENQYYIAHYEERNPGLEGYDVAYTTKVSELKELLAEVRVQIRSECRPVQNLLFSDCRLGINDLPNHIYDVAWDVIVVDGPRGYSPESPGRMSSIYTAAVLARSRGEGATDVLVHDYEREVEKVCSGEFLCRENLVGADGQLAHFVIRGGEAARKDDFCFNRTATAAVAL</sequence>
<evidence type="ECO:0000256" key="3">
    <source>
        <dbReference type="ARBA" id="ARBA00022989"/>
    </source>
</evidence>
<dbReference type="GO" id="GO:0000139">
    <property type="term" value="C:Golgi membrane"/>
    <property type="evidence" value="ECO:0007669"/>
    <property type="project" value="UniProtKB-SubCell"/>
</dbReference>
<accession>A0A2I0VFC6</accession>
<name>A0A2I0VFC6_9ASPA</name>
<keyword evidence="3" id="KW-1133">Transmembrane helix</keyword>
<keyword evidence="4" id="KW-0472">Membrane</keyword>
<dbReference type="Pfam" id="PF21729">
    <property type="entry name" value="IRX15_IRX15L_GXM"/>
    <property type="match status" value="1"/>
</dbReference>
<keyword evidence="6" id="KW-1185">Reference proteome</keyword>
<dbReference type="PANTHER" id="PTHR31444">
    <property type="entry name" value="OS11G0490100 PROTEIN"/>
    <property type="match status" value="1"/>
</dbReference>